<dbReference type="EMBL" id="LFZO01000096">
    <property type="protein sequence ID" value="KXT14029.1"/>
    <property type="molecule type" value="Genomic_DNA"/>
</dbReference>
<dbReference type="OrthoDB" id="10681479at2759"/>
<gene>
    <name evidence="2" type="ORF">AC579_10040</name>
</gene>
<evidence type="ECO:0000313" key="2">
    <source>
        <dbReference type="EMBL" id="KXT14029.1"/>
    </source>
</evidence>
<comment type="caution">
    <text evidence="2">The sequence shown here is derived from an EMBL/GenBank/DDBJ whole genome shotgun (WGS) entry which is preliminary data.</text>
</comment>
<sequence>MSVVTQTREHFIEELTSQKSAYEAKLRMRNIDGTAAFETGAINGGYEPVSDSSDLAAQLTTLELSAAQQDLDESRTRLADDQFVSSRQRGTISQLQQSLQNLSIANSKENSAYAALQNENRSPKAQNTSLAQETKINRTAAANSQSQPAQHQRQPKAIINDCTSGAEKKLQEQLEAAKSEDSHHGAGSRNAERVNHFT</sequence>
<keyword evidence="3" id="KW-1185">Reference proteome</keyword>
<evidence type="ECO:0000313" key="3">
    <source>
        <dbReference type="Proteomes" id="UP000073492"/>
    </source>
</evidence>
<accession>A0A139IH50</accession>
<protein>
    <submittedName>
        <fullName evidence="2">Uncharacterized protein</fullName>
    </submittedName>
</protein>
<name>A0A139IH50_9PEZI</name>
<dbReference type="Proteomes" id="UP000073492">
    <property type="component" value="Unassembled WGS sequence"/>
</dbReference>
<organism evidence="2 3">
    <name type="scientific">Pseudocercospora musae</name>
    <dbReference type="NCBI Taxonomy" id="113226"/>
    <lineage>
        <taxon>Eukaryota</taxon>
        <taxon>Fungi</taxon>
        <taxon>Dikarya</taxon>
        <taxon>Ascomycota</taxon>
        <taxon>Pezizomycotina</taxon>
        <taxon>Dothideomycetes</taxon>
        <taxon>Dothideomycetidae</taxon>
        <taxon>Mycosphaerellales</taxon>
        <taxon>Mycosphaerellaceae</taxon>
        <taxon>Pseudocercospora</taxon>
    </lineage>
</organism>
<dbReference type="AlphaFoldDB" id="A0A139IH50"/>
<feature type="compositionally biased region" description="Basic and acidic residues" evidence="1">
    <location>
        <begin position="166"/>
        <end position="198"/>
    </location>
</feature>
<reference evidence="2 3" key="1">
    <citation type="submission" date="2015-07" db="EMBL/GenBank/DDBJ databases">
        <title>Comparative genomics of the Sigatoka disease complex on banana suggests a link between parallel evolutionary changes in Pseudocercospora fijiensis and Pseudocercospora eumusae and increased virulence on the banana host.</title>
        <authorList>
            <person name="Chang T.-C."/>
            <person name="Salvucci A."/>
            <person name="Crous P.W."/>
            <person name="Stergiopoulos I."/>
        </authorList>
    </citation>
    <scope>NUCLEOTIDE SEQUENCE [LARGE SCALE GENOMIC DNA]</scope>
    <source>
        <strain evidence="2 3">CBS 116634</strain>
    </source>
</reference>
<evidence type="ECO:0000256" key="1">
    <source>
        <dbReference type="SAM" id="MobiDB-lite"/>
    </source>
</evidence>
<proteinExistence type="predicted"/>
<feature type="region of interest" description="Disordered" evidence="1">
    <location>
        <begin position="138"/>
        <end position="198"/>
    </location>
</feature>
<feature type="compositionally biased region" description="Polar residues" evidence="1">
    <location>
        <begin position="140"/>
        <end position="152"/>
    </location>
</feature>